<dbReference type="RefSeq" id="WP_079427271.1">
    <property type="nucleotide sequence ID" value="NZ_MZGV01000061.1"/>
</dbReference>
<dbReference type="InterPro" id="IPR050090">
    <property type="entry name" value="Tyrosine_recombinase_XerCD"/>
</dbReference>
<dbReference type="GO" id="GO:0006310">
    <property type="term" value="P:DNA recombination"/>
    <property type="evidence" value="ECO:0007669"/>
    <property type="project" value="UniProtKB-KW"/>
</dbReference>
<dbReference type="PANTHER" id="PTHR30349">
    <property type="entry name" value="PHAGE INTEGRASE-RELATED"/>
    <property type="match status" value="1"/>
</dbReference>
<dbReference type="InterPro" id="IPR011010">
    <property type="entry name" value="DNA_brk_join_enz"/>
</dbReference>
<keyword evidence="2" id="KW-0238">DNA-binding</keyword>
<dbReference type="OrthoDB" id="9766545at2"/>
<organism evidence="5 6">
    <name type="scientific">Clostridium oryzae</name>
    <dbReference type="NCBI Taxonomy" id="1450648"/>
    <lineage>
        <taxon>Bacteria</taxon>
        <taxon>Bacillati</taxon>
        <taxon>Bacillota</taxon>
        <taxon>Clostridia</taxon>
        <taxon>Eubacteriales</taxon>
        <taxon>Clostridiaceae</taxon>
        <taxon>Clostridium</taxon>
    </lineage>
</organism>
<dbReference type="Gene3D" id="1.10.443.10">
    <property type="entry name" value="Intergrase catalytic core"/>
    <property type="match status" value="1"/>
</dbReference>
<evidence type="ECO:0000313" key="6">
    <source>
        <dbReference type="Proteomes" id="UP000190080"/>
    </source>
</evidence>
<evidence type="ECO:0000256" key="1">
    <source>
        <dbReference type="ARBA" id="ARBA00008857"/>
    </source>
</evidence>
<keyword evidence="6" id="KW-1185">Reference proteome</keyword>
<dbReference type="InterPro" id="IPR002104">
    <property type="entry name" value="Integrase_catalytic"/>
</dbReference>
<name>A0A1V4IE40_9CLOT</name>
<dbReference type="GO" id="GO:0003677">
    <property type="term" value="F:DNA binding"/>
    <property type="evidence" value="ECO:0007669"/>
    <property type="project" value="UniProtKB-KW"/>
</dbReference>
<comment type="similarity">
    <text evidence="1">Belongs to the 'phage' integrase family.</text>
</comment>
<evidence type="ECO:0000313" key="5">
    <source>
        <dbReference type="EMBL" id="OPJ58221.1"/>
    </source>
</evidence>
<dbReference type="InterPro" id="IPR013762">
    <property type="entry name" value="Integrase-like_cat_sf"/>
</dbReference>
<dbReference type="GO" id="GO:0015074">
    <property type="term" value="P:DNA integration"/>
    <property type="evidence" value="ECO:0007669"/>
    <property type="project" value="InterPro"/>
</dbReference>
<dbReference type="PROSITE" id="PS51898">
    <property type="entry name" value="TYR_RECOMBINASE"/>
    <property type="match status" value="1"/>
</dbReference>
<gene>
    <name evidence="5" type="primary">xerD_3</name>
    <name evidence="5" type="ORF">CLORY_37160</name>
</gene>
<reference evidence="5 6" key="1">
    <citation type="submission" date="2017-03" db="EMBL/GenBank/DDBJ databases">
        <title>Genome sequence of Clostridium oryzae DSM 28571.</title>
        <authorList>
            <person name="Poehlein A."/>
            <person name="Daniel R."/>
        </authorList>
    </citation>
    <scope>NUCLEOTIDE SEQUENCE [LARGE SCALE GENOMIC DNA]</scope>
    <source>
        <strain evidence="5 6">DSM 28571</strain>
    </source>
</reference>
<keyword evidence="3" id="KW-0233">DNA recombination</keyword>
<dbReference type="Proteomes" id="UP000190080">
    <property type="component" value="Unassembled WGS sequence"/>
</dbReference>
<evidence type="ECO:0000259" key="4">
    <source>
        <dbReference type="PROSITE" id="PS51898"/>
    </source>
</evidence>
<protein>
    <submittedName>
        <fullName evidence="5">Tyrosine recombinase XerD</fullName>
    </submittedName>
</protein>
<dbReference type="AlphaFoldDB" id="A0A1V4IE40"/>
<dbReference type="PANTHER" id="PTHR30349:SF41">
    <property type="entry name" value="INTEGRASE_RECOMBINASE PROTEIN MJ0367-RELATED"/>
    <property type="match status" value="1"/>
</dbReference>
<comment type="caution">
    <text evidence="5">The sequence shown here is derived from an EMBL/GenBank/DDBJ whole genome shotgun (WGS) entry which is preliminary data.</text>
</comment>
<evidence type="ECO:0000256" key="3">
    <source>
        <dbReference type="ARBA" id="ARBA00023172"/>
    </source>
</evidence>
<proteinExistence type="inferred from homology"/>
<dbReference type="SUPFAM" id="SSF56349">
    <property type="entry name" value="DNA breaking-rejoining enzymes"/>
    <property type="match status" value="1"/>
</dbReference>
<dbReference type="STRING" id="1450648.CLORY_37160"/>
<dbReference type="EMBL" id="MZGV01000061">
    <property type="protein sequence ID" value="OPJ58221.1"/>
    <property type="molecule type" value="Genomic_DNA"/>
</dbReference>
<dbReference type="Pfam" id="PF00589">
    <property type="entry name" value="Phage_integrase"/>
    <property type="match status" value="1"/>
</dbReference>
<feature type="domain" description="Tyr recombinase" evidence="4">
    <location>
        <begin position="113"/>
        <end position="312"/>
    </location>
</feature>
<sequence length="325" mass="37939">MKIKTDYIFPEQYRDIAEEYISYKHSLGFKFGYDDQKKCNFLLNYIYNNSSNHDVANLTKELVNGYLNQFNSARPRTIHANQSYVRQYGLFLKRIGYDPYIFPSTLIQCPKDFTPYIFSKEEIYRIFDSADKIGPNKNKFINTPHVYPAILRLLYGCGSRIGETVNLKAEDVDLYEGIITFHNGKNNVSHMVPMSDSLTAYLKKYNSRVDRTGNEYFFPSLKGECYSPITIRNTFRKLMIQAKIPILPTAKYPRIHDLRHTFAVHSLEHSIDEGLDPYCSLPALSIYMGHKGIESTEYYLRLTKHYFINVLHYTQIQADNIFPEV</sequence>
<evidence type="ECO:0000256" key="2">
    <source>
        <dbReference type="ARBA" id="ARBA00023125"/>
    </source>
</evidence>
<accession>A0A1V4IE40</accession>